<evidence type="ECO:0000313" key="2">
    <source>
        <dbReference type="EMBL" id="CAB4960114.1"/>
    </source>
</evidence>
<accession>A0A6J7L316</accession>
<organism evidence="2">
    <name type="scientific">freshwater metagenome</name>
    <dbReference type="NCBI Taxonomy" id="449393"/>
    <lineage>
        <taxon>unclassified sequences</taxon>
        <taxon>metagenomes</taxon>
        <taxon>ecological metagenomes</taxon>
    </lineage>
</organism>
<feature type="compositionally biased region" description="Pro residues" evidence="1">
    <location>
        <begin position="288"/>
        <end position="297"/>
    </location>
</feature>
<sequence>MTDLTLPVPVRRALLAVTLVDNSVLSDLEILDTGIVCPAAPNREPLLINWHELLTAAGDPQQPQLDSCLQRRIARWLRLRMAIDGMATPDGTSPRGVHDRLLSLVRLRALPVGHSLHPGPEWPTRKVLGGALEVGLALRGYDDDGRVDHDAVGLMPFPLLTAAGVNVAAAVTRAERYLADMAELASERMRRDPSAVLRPLGDADVLTLLASPTFRVALVDGQGMRSAAVPSTTRGWLDLGRVDPAFAPAAAALTDPDLRGFERPILITQDEITMVRAGGDTTRHSLDPTPPARAPLN</sequence>
<dbReference type="AlphaFoldDB" id="A0A6J7L316"/>
<proteinExistence type="predicted"/>
<name>A0A6J7L316_9ZZZZ</name>
<dbReference type="EMBL" id="CAFBND010000148">
    <property type="protein sequence ID" value="CAB4960114.1"/>
    <property type="molecule type" value="Genomic_DNA"/>
</dbReference>
<protein>
    <submittedName>
        <fullName evidence="2">Unannotated protein</fullName>
    </submittedName>
</protein>
<gene>
    <name evidence="2" type="ORF">UFOPK3752_02225</name>
</gene>
<evidence type="ECO:0000256" key="1">
    <source>
        <dbReference type="SAM" id="MobiDB-lite"/>
    </source>
</evidence>
<feature type="region of interest" description="Disordered" evidence="1">
    <location>
        <begin position="278"/>
        <end position="297"/>
    </location>
</feature>
<reference evidence="2" key="1">
    <citation type="submission" date="2020-05" db="EMBL/GenBank/DDBJ databases">
        <authorList>
            <person name="Chiriac C."/>
            <person name="Salcher M."/>
            <person name="Ghai R."/>
            <person name="Kavagutti S V."/>
        </authorList>
    </citation>
    <scope>NUCLEOTIDE SEQUENCE</scope>
</reference>